<dbReference type="Pfam" id="PF02954">
    <property type="entry name" value="HTH_8"/>
    <property type="match status" value="1"/>
</dbReference>
<reference evidence="11 12" key="1">
    <citation type="journal article" date="2019" name="Nat. Med.">
        <title>A library of human gut bacterial isolates paired with longitudinal multiomics data enables mechanistic microbiome research.</title>
        <authorList>
            <person name="Poyet M."/>
            <person name="Groussin M."/>
            <person name="Gibbons S.M."/>
            <person name="Avila-Pacheco J."/>
            <person name="Jiang X."/>
            <person name="Kearney S.M."/>
            <person name="Perrotta A.R."/>
            <person name="Berdy B."/>
            <person name="Zhao S."/>
            <person name="Lieberman T.D."/>
            <person name="Swanson P.K."/>
            <person name="Smith M."/>
            <person name="Roesemann S."/>
            <person name="Alexander J.E."/>
            <person name="Rich S.A."/>
            <person name="Livny J."/>
            <person name="Vlamakis H."/>
            <person name="Clish C."/>
            <person name="Bullock K."/>
            <person name="Deik A."/>
            <person name="Scott J."/>
            <person name="Pierce K.A."/>
            <person name="Xavier R.J."/>
            <person name="Alm E.J."/>
        </authorList>
    </citation>
    <scope>NUCLEOTIDE SEQUENCE [LARGE SCALE GENOMIC DNA]</scope>
    <source>
        <strain evidence="10 11">BIOML-A82</strain>
        <strain evidence="9 12">BIOML-A85</strain>
        <strain evidence="8 13">BIOML-A93</strain>
    </source>
</reference>
<keyword evidence="1" id="KW-0547">Nucleotide-binding</keyword>
<dbReference type="Proteomes" id="UP000470777">
    <property type="component" value="Unassembled WGS sequence"/>
</dbReference>
<sequence>MGKIIVVEDNLVFSGYVCGMLESKGYRTAGASDCKGARKLFANIGEDDMVLSDLRLPDGDGIALLEELRKQGRNNPYIVMTDYDEVPTAVKSMKMGAEDYIPKKLLTDNLFPLLNTLQKRLERHGAPIHERMSEPFRKLYNRIRLVAPTNMSVLILGESGTGKEHIAEKIHKRSKRADKPFVPVNCGILSKELAASALFGHERGAYTGAESKRQGYWAEADGGTLFLDEIGNLPMEVQQMLLRALESKLYRPIGGDKDKRADVRIIAATNEDLPATIADKRFRSDLYQRLKEYTLHIPPLRECRDDILPLAGFFLKLTNVEFDRQVKGFDTEAEKKMLAHTWTGNVRELKRIVRMAVLHTEGDTLMADTLEFDEQPHDAASDFDEREKQLNRERILHALQQSGGNKRKAAELLGVSPATFYKKLDKYGVKT</sequence>
<dbReference type="InterPro" id="IPR002197">
    <property type="entry name" value="HTH_Fis"/>
</dbReference>
<evidence type="ECO:0000313" key="12">
    <source>
        <dbReference type="Proteomes" id="UP000470777"/>
    </source>
</evidence>
<dbReference type="CDD" id="cd00156">
    <property type="entry name" value="REC"/>
    <property type="match status" value="1"/>
</dbReference>
<dbReference type="SUPFAM" id="SSF52172">
    <property type="entry name" value="CheY-like"/>
    <property type="match status" value="1"/>
</dbReference>
<dbReference type="Gene3D" id="1.10.10.60">
    <property type="entry name" value="Homeodomain-like"/>
    <property type="match status" value="1"/>
</dbReference>
<accession>A0A6I1BP61</accession>
<dbReference type="InterPro" id="IPR011006">
    <property type="entry name" value="CheY-like_superfamily"/>
</dbReference>
<dbReference type="PANTHER" id="PTHR32071:SF14">
    <property type="entry name" value="TRANSCRIPTIONAL REGULATORY PROTEIN RTCR"/>
    <property type="match status" value="1"/>
</dbReference>
<dbReference type="PANTHER" id="PTHR32071">
    <property type="entry name" value="TRANSCRIPTIONAL REGULATORY PROTEIN"/>
    <property type="match status" value="1"/>
</dbReference>
<evidence type="ECO:0000256" key="5">
    <source>
        <dbReference type="PROSITE-ProRule" id="PRU00169"/>
    </source>
</evidence>
<dbReference type="InterPro" id="IPR025662">
    <property type="entry name" value="Sigma_54_int_dom_ATP-bd_1"/>
</dbReference>
<evidence type="ECO:0000259" key="6">
    <source>
        <dbReference type="PROSITE" id="PS50045"/>
    </source>
</evidence>
<dbReference type="CDD" id="cd00009">
    <property type="entry name" value="AAA"/>
    <property type="match status" value="1"/>
</dbReference>
<dbReference type="PROSITE" id="PS50110">
    <property type="entry name" value="RESPONSE_REGULATORY"/>
    <property type="match status" value="1"/>
</dbReference>
<keyword evidence="5" id="KW-0597">Phosphoprotein</keyword>
<dbReference type="InterPro" id="IPR058031">
    <property type="entry name" value="AAA_lid_NorR"/>
</dbReference>
<feature type="modified residue" description="4-aspartylphosphate" evidence="5">
    <location>
        <position position="53"/>
    </location>
</feature>
<evidence type="ECO:0000313" key="8">
    <source>
        <dbReference type="EMBL" id="KAB6662644.1"/>
    </source>
</evidence>
<dbReference type="PRINTS" id="PR01590">
    <property type="entry name" value="HTHFIS"/>
</dbReference>
<dbReference type="SUPFAM" id="SSF46689">
    <property type="entry name" value="Homeodomain-like"/>
    <property type="match status" value="1"/>
</dbReference>
<dbReference type="SUPFAM" id="SSF52540">
    <property type="entry name" value="P-loop containing nucleoside triphosphate hydrolases"/>
    <property type="match status" value="1"/>
</dbReference>
<gene>
    <name evidence="10" type="ORF">GAY17_03575</name>
    <name evidence="8" type="ORF">GAZ76_04230</name>
    <name evidence="9" type="ORF">GAZ92_03660</name>
</gene>
<evidence type="ECO:0000256" key="2">
    <source>
        <dbReference type="ARBA" id="ARBA00022840"/>
    </source>
</evidence>
<dbReference type="Proteomes" id="UP000470952">
    <property type="component" value="Unassembled WGS sequence"/>
</dbReference>
<keyword evidence="4" id="KW-0804">Transcription</keyword>
<dbReference type="PROSITE" id="PS00675">
    <property type="entry name" value="SIGMA54_INTERACT_1"/>
    <property type="match status" value="1"/>
</dbReference>
<dbReference type="FunFam" id="3.40.50.300:FF:000006">
    <property type="entry name" value="DNA-binding transcriptional regulator NtrC"/>
    <property type="match status" value="1"/>
</dbReference>
<evidence type="ECO:0000313" key="13">
    <source>
        <dbReference type="Proteomes" id="UP000470952"/>
    </source>
</evidence>
<dbReference type="GO" id="GO:0000160">
    <property type="term" value="P:phosphorelay signal transduction system"/>
    <property type="evidence" value="ECO:0007669"/>
    <property type="project" value="InterPro"/>
</dbReference>
<evidence type="ECO:0000256" key="3">
    <source>
        <dbReference type="ARBA" id="ARBA00023015"/>
    </source>
</evidence>
<dbReference type="InterPro" id="IPR001789">
    <property type="entry name" value="Sig_transdc_resp-reg_receiver"/>
</dbReference>
<feature type="domain" description="Response regulatory" evidence="7">
    <location>
        <begin position="3"/>
        <end position="118"/>
    </location>
</feature>
<evidence type="ECO:0000256" key="4">
    <source>
        <dbReference type="ARBA" id="ARBA00023163"/>
    </source>
</evidence>
<dbReference type="GO" id="GO:0006355">
    <property type="term" value="P:regulation of DNA-templated transcription"/>
    <property type="evidence" value="ECO:0007669"/>
    <property type="project" value="InterPro"/>
</dbReference>
<evidence type="ECO:0000256" key="1">
    <source>
        <dbReference type="ARBA" id="ARBA00022741"/>
    </source>
</evidence>
<protein>
    <submittedName>
        <fullName evidence="9">Sigma-54-dependent Fis family transcriptional regulator</fullName>
    </submittedName>
</protein>
<dbReference type="Pfam" id="PF25601">
    <property type="entry name" value="AAA_lid_14"/>
    <property type="match status" value="1"/>
</dbReference>
<dbReference type="EMBL" id="WCZY01000003">
    <property type="protein sequence ID" value="KAB6696080.1"/>
    <property type="molecule type" value="Genomic_DNA"/>
</dbReference>
<dbReference type="Gene3D" id="1.10.8.60">
    <property type="match status" value="1"/>
</dbReference>
<dbReference type="SMART" id="SM00448">
    <property type="entry name" value="REC"/>
    <property type="match status" value="1"/>
</dbReference>
<dbReference type="EMBL" id="WCZV01000003">
    <property type="protein sequence ID" value="KAB6702959.1"/>
    <property type="molecule type" value="Genomic_DNA"/>
</dbReference>
<proteinExistence type="predicted"/>
<dbReference type="RefSeq" id="WP_130085074.1">
    <property type="nucleotide sequence ID" value="NZ_RCXY01000004.1"/>
</dbReference>
<dbReference type="InterPro" id="IPR027417">
    <property type="entry name" value="P-loop_NTPase"/>
</dbReference>
<dbReference type="Pfam" id="PF00158">
    <property type="entry name" value="Sigma54_activat"/>
    <property type="match status" value="1"/>
</dbReference>
<dbReference type="InterPro" id="IPR002078">
    <property type="entry name" value="Sigma_54_int"/>
</dbReference>
<dbReference type="PROSITE" id="PS50045">
    <property type="entry name" value="SIGMA54_INTERACT_4"/>
    <property type="match status" value="1"/>
</dbReference>
<dbReference type="Proteomes" id="UP000437380">
    <property type="component" value="Unassembled WGS sequence"/>
</dbReference>
<evidence type="ECO:0000313" key="11">
    <source>
        <dbReference type="Proteomes" id="UP000437380"/>
    </source>
</evidence>
<name>A0A6I1BP61_PHOVU</name>
<dbReference type="GO" id="GO:0005524">
    <property type="term" value="F:ATP binding"/>
    <property type="evidence" value="ECO:0007669"/>
    <property type="project" value="UniProtKB-KW"/>
</dbReference>
<dbReference type="EMBL" id="WDAG01000003">
    <property type="protein sequence ID" value="KAB6662644.1"/>
    <property type="molecule type" value="Genomic_DNA"/>
</dbReference>
<dbReference type="InterPro" id="IPR009057">
    <property type="entry name" value="Homeodomain-like_sf"/>
</dbReference>
<dbReference type="GO" id="GO:0043565">
    <property type="term" value="F:sequence-specific DNA binding"/>
    <property type="evidence" value="ECO:0007669"/>
    <property type="project" value="InterPro"/>
</dbReference>
<feature type="domain" description="Sigma-54 factor interaction" evidence="6">
    <location>
        <begin position="133"/>
        <end position="358"/>
    </location>
</feature>
<dbReference type="Gene3D" id="3.40.50.300">
    <property type="entry name" value="P-loop containing nucleotide triphosphate hydrolases"/>
    <property type="match status" value="1"/>
</dbReference>
<keyword evidence="2" id="KW-0067">ATP-binding</keyword>
<organism evidence="9 12">
    <name type="scientific">Phocaeicola vulgatus</name>
    <name type="common">Bacteroides vulgatus</name>
    <dbReference type="NCBI Taxonomy" id="821"/>
    <lineage>
        <taxon>Bacteria</taxon>
        <taxon>Pseudomonadati</taxon>
        <taxon>Bacteroidota</taxon>
        <taxon>Bacteroidia</taxon>
        <taxon>Bacteroidales</taxon>
        <taxon>Bacteroidaceae</taxon>
        <taxon>Phocaeicola</taxon>
    </lineage>
</organism>
<dbReference type="Gene3D" id="3.40.50.2300">
    <property type="match status" value="1"/>
</dbReference>
<dbReference type="Pfam" id="PF00072">
    <property type="entry name" value="Response_reg"/>
    <property type="match status" value="1"/>
</dbReference>
<dbReference type="AlphaFoldDB" id="A0A6I1BP61"/>
<comment type="caution">
    <text evidence="9">The sequence shown here is derived from an EMBL/GenBank/DDBJ whole genome shotgun (WGS) entry which is preliminary data.</text>
</comment>
<evidence type="ECO:0000313" key="10">
    <source>
        <dbReference type="EMBL" id="KAB6702959.1"/>
    </source>
</evidence>
<dbReference type="SMART" id="SM00382">
    <property type="entry name" value="AAA"/>
    <property type="match status" value="1"/>
</dbReference>
<evidence type="ECO:0000259" key="7">
    <source>
        <dbReference type="PROSITE" id="PS50110"/>
    </source>
</evidence>
<dbReference type="InterPro" id="IPR003593">
    <property type="entry name" value="AAA+_ATPase"/>
</dbReference>
<keyword evidence="3" id="KW-0805">Transcription regulation</keyword>
<evidence type="ECO:0000313" key="9">
    <source>
        <dbReference type="EMBL" id="KAB6696080.1"/>
    </source>
</evidence>